<keyword evidence="5 9" id="KW-1133">Transmembrane helix</keyword>
<dbReference type="PANTHER" id="PTHR11654">
    <property type="entry name" value="OLIGOPEPTIDE TRANSPORTER-RELATED"/>
    <property type="match status" value="1"/>
</dbReference>
<dbReference type="Gene3D" id="1.20.1250.20">
    <property type="entry name" value="MFS general substrate transporter like domains"/>
    <property type="match status" value="1"/>
</dbReference>
<keyword evidence="6 9" id="KW-0472">Membrane</keyword>
<dbReference type="HOGENOM" id="CLU_009313_6_1_1"/>
<dbReference type="EnsemblMetazoa" id="CapteT167732">
    <property type="protein sequence ID" value="CapteP167732"/>
    <property type="gene ID" value="CapteG167732"/>
</dbReference>
<feature type="transmembrane region" description="Helical" evidence="9">
    <location>
        <begin position="365"/>
        <end position="383"/>
    </location>
</feature>
<sequence>MRISVHSRTIAACTMILGSVIFERIAFYSIVSNLVMFLNQDPLHWMSYNAVMALFVFTGLSYMTALFGGWIADSILGKFKTIVLFFFVYIGGYVCMPLLHPYPNPSSKPQEAPQWCSQSNLSLNSSGDNIPWTPIDGNRYRAPYEETCAWLVWLGLGIMAIGNGGVKANIAPFGADQVKMLGSTSTRGFFNWFYWSINLGALVALGLFAFVQQELSFFWGYVVPGMLLCVGTILFICGFCFYVMKPPSGSILSNIVKIIFQGCRLSARNKKITTSSSSGVHSMDPPEGCLDRAKLRFGGSFHDNCVDDVRSLGRVLLVFLAIIPYWIVYFQMETTFIVQGLHMKLDFDKNDSKKSQEITTFKLPAAWLSLFDIIFLIVLIPLMDRVVYPALDRRGHHLSLRGRIFIGMIFGVFAVGCAGGLESWRMHIYWLNGTENVHWQEIGNTYYRAAGINILWQIPQYTLIGVSEVFASVASLELAYSTAPKSMQGIIMGLFWFTQGLGSILGTLLTLAFHNVWFFDWDEGDINCQQCHLDYYFFFLAGVQFLGAFAFYGISCKLKIGGSIPIRHHTNSGGSEVFGSTPTLDADDDASVQYGSTRPPGVRQDSVASNNSASIPVM</sequence>
<feature type="transmembrane region" description="Helical" evidence="9">
    <location>
        <begin position="535"/>
        <end position="554"/>
    </location>
</feature>
<dbReference type="InterPro" id="IPR036259">
    <property type="entry name" value="MFS_trans_sf"/>
</dbReference>
<protein>
    <recommendedName>
        <fullName evidence="13">Major facilitator superfamily (MFS) profile domain-containing protein</fullName>
    </recommendedName>
</protein>
<dbReference type="InterPro" id="IPR018456">
    <property type="entry name" value="PTR2_symporter_CS"/>
</dbReference>
<evidence type="ECO:0000256" key="3">
    <source>
        <dbReference type="ARBA" id="ARBA00022692"/>
    </source>
</evidence>
<dbReference type="EMBL" id="AMQN01001469">
    <property type="status" value="NOT_ANNOTATED_CDS"/>
    <property type="molecule type" value="Genomic_DNA"/>
</dbReference>
<reference evidence="10 12" key="2">
    <citation type="journal article" date="2013" name="Nature">
        <title>Insights into bilaterian evolution from three spiralian genomes.</title>
        <authorList>
            <person name="Simakov O."/>
            <person name="Marletaz F."/>
            <person name="Cho S.J."/>
            <person name="Edsinger-Gonzales E."/>
            <person name="Havlak P."/>
            <person name="Hellsten U."/>
            <person name="Kuo D.H."/>
            <person name="Larsson T."/>
            <person name="Lv J."/>
            <person name="Arendt D."/>
            <person name="Savage R."/>
            <person name="Osoegawa K."/>
            <person name="de Jong P."/>
            <person name="Grimwood J."/>
            <person name="Chapman J.A."/>
            <person name="Shapiro H."/>
            <person name="Aerts A."/>
            <person name="Otillar R.P."/>
            <person name="Terry A.Y."/>
            <person name="Boore J.L."/>
            <person name="Grigoriev I.V."/>
            <person name="Lindberg D.R."/>
            <person name="Seaver E.C."/>
            <person name="Weisblat D.A."/>
            <person name="Putnam N.H."/>
            <person name="Rokhsar D.S."/>
        </authorList>
    </citation>
    <scope>NUCLEOTIDE SEQUENCE</scope>
    <source>
        <strain evidence="10 12">I ESC-2004</strain>
    </source>
</reference>
<dbReference type="InterPro" id="IPR000109">
    <property type="entry name" value="POT_fam"/>
</dbReference>
<evidence type="ECO:0000313" key="11">
    <source>
        <dbReference type="EnsemblMetazoa" id="CapteP167732"/>
    </source>
</evidence>
<dbReference type="Pfam" id="PF00854">
    <property type="entry name" value="PTR2"/>
    <property type="match status" value="1"/>
</dbReference>
<dbReference type="GO" id="GO:0016020">
    <property type="term" value="C:membrane"/>
    <property type="evidence" value="ECO:0007669"/>
    <property type="project" value="UniProtKB-SubCell"/>
</dbReference>
<gene>
    <name evidence="10" type="ORF">CAPTEDRAFT_167732</name>
</gene>
<evidence type="ECO:0008006" key="13">
    <source>
        <dbReference type="Google" id="ProtNLM"/>
    </source>
</evidence>
<dbReference type="EMBL" id="KB302615">
    <property type="protein sequence ID" value="ELU04156.1"/>
    <property type="molecule type" value="Genomic_DNA"/>
</dbReference>
<evidence type="ECO:0000256" key="1">
    <source>
        <dbReference type="ARBA" id="ARBA00004141"/>
    </source>
</evidence>
<evidence type="ECO:0000313" key="12">
    <source>
        <dbReference type="Proteomes" id="UP000014760"/>
    </source>
</evidence>
<evidence type="ECO:0000256" key="6">
    <source>
        <dbReference type="ARBA" id="ARBA00023136"/>
    </source>
</evidence>
<feature type="transmembrane region" description="Helical" evidence="9">
    <location>
        <begin position="217"/>
        <end position="244"/>
    </location>
</feature>
<dbReference type="SUPFAM" id="SSF103473">
    <property type="entry name" value="MFS general substrate transporter"/>
    <property type="match status" value="1"/>
</dbReference>
<feature type="transmembrane region" description="Helical" evidence="9">
    <location>
        <begin position="192"/>
        <end position="211"/>
    </location>
</feature>
<accession>R7UDG9</accession>
<dbReference type="Proteomes" id="UP000014760">
    <property type="component" value="Unassembled WGS sequence"/>
</dbReference>
<keyword evidence="3 7" id="KW-0812">Transmembrane</keyword>
<feature type="compositionally biased region" description="Polar residues" evidence="8">
    <location>
        <begin position="606"/>
        <end position="618"/>
    </location>
</feature>
<feature type="transmembrane region" description="Helical" evidence="9">
    <location>
        <begin position="492"/>
        <end position="515"/>
    </location>
</feature>
<evidence type="ECO:0000256" key="5">
    <source>
        <dbReference type="ARBA" id="ARBA00022989"/>
    </source>
</evidence>
<dbReference type="PROSITE" id="PS01023">
    <property type="entry name" value="PTR2_2"/>
    <property type="match status" value="1"/>
</dbReference>
<keyword evidence="7" id="KW-0813">Transport</keyword>
<reference evidence="12" key="1">
    <citation type="submission" date="2012-12" db="EMBL/GenBank/DDBJ databases">
        <authorList>
            <person name="Hellsten U."/>
            <person name="Grimwood J."/>
            <person name="Chapman J.A."/>
            <person name="Shapiro H."/>
            <person name="Aerts A."/>
            <person name="Otillar R.P."/>
            <person name="Terry A.Y."/>
            <person name="Boore J.L."/>
            <person name="Simakov O."/>
            <person name="Marletaz F."/>
            <person name="Cho S.-J."/>
            <person name="Edsinger-Gonzales E."/>
            <person name="Havlak P."/>
            <person name="Kuo D.-H."/>
            <person name="Larsson T."/>
            <person name="Lv J."/>
            <person name="Arendt D."/>
            <person name="Savage R."/>
            <person name="Osoegawa K."/>
            <person name="de Jong P."/>
            <person name="Lindberg D.R."/>
            <person name="Seaver E.C."/>
            <person name="Weisblat D.A."/>
            <person name="Putnam N.H."/>
            <person name="Grigoriev I.V."/>
            <person name="Rokhsar D.S."/>
        </authorList>
    </citation>
    <scope>NUCLEOTIDE SEQUENCE</scope>
    <source>
        <strain evidence="12">I ESC-2004</strain>
    </source>
</reference>
<dbReference type="GO" id="GO:0006857">
    <property type="term" value="P:oligopeptide transport"/>
    <property type="evidence" value="ECO:0007669"/>
    <property type="project" value="InterPro"/>
</dbReference>
<dbReference type="OrthoDB" id="8904098at2759"/>
<evidence type="ECO:0000256" key="8">
    <source>
        <dbReference type="SAM" id="MobiDB-lite"/>
    </source>
</evidence>
<dbReference type="AlphaFoldDB" id="R7UDG9"/>
<feature type="transmembrane region" description="Helical" evidence="9">
    <location>
        <begin position="79"/>
        <end position="99"/>
    </location>
</feature>
<keyword evidence="12" id="KW-1185">Reference proteome</keyword>
<feature type="region of interest" description="Disordered" evidence="8">
    <location>
        <begin position="595"/>
        <end position="618"/>
    </location>
</feature>
<feature type="transmembrane region" description="Helical" evidence="9">
    <location>
        <begin position="404"/>
        <end position="421"/>
    </location>
</feature>
<reference evidence="11" key="3">
    <citation type="submission" date="2015-06" db="UniProtKB">
        <authorList>
            <consortium name="EnsemblMetazoa"/>
        </authorList>
    </citation>
    <scope>IDENTIFICATION</scope>
</reference>
<feature type="transmembrane region" description="Helical" evidence="9">
    <location>
        <begin position="461"/>
        <end position="480"/>
    </location>
</feature>
<feature type="transmembrane region" description="Helical" evidence="9">
    <location>
        <begin position="315"/>
        <end position="332"/>
    </location>
</feature>
<feature type="transmembrane region" description="Helical" evidence="9">
    <location>
        <begin position="51"/>
        <end position="72"/>
    </location>
</feature>
<name>R7UDG9_CAPTE</name>
<organism evidence="10">
    <name type="scientific">Capitella teleta</name>
    <name type="common">Polychaete worm</name>
    <dbReference type="NCBI Taxonomy" id="283909"/>
    <lineage>
        <taxon>Eukaryota</taxon>
        <taxon>Metazoa</taxon>
        <taxon>Spiralia</taxon>
        <taxon>Lophotrochozoa</taxon>
        <taxon>Annelida</taxon>
        <taxon>Polychaeta</taxon>
        <taxon>Sedentaria</taxon>
        <taxon>Scolecida</taxon>
        <taxon>Capitellidae</taxon>
        <taxon>Capitella</taxon>
    </lineage>
</organism>
<evidence type="ECO:0000313" key="10">
    <source>
        <dbReference type="EMBL" id="ELU04156.1"/>
    </source>
</evidence>
<evidence type="ECO:0000256" key="9">
    <source>
        <dbReference type="SAM" id="Phobius"/>
    </source>
</evidence>
<keyword evidence="4" id="KW-0653">Protein transport</keyword>
<dbReference type="OMA" id="QMMGVWF"/>
<comment type="subcellular location">
    <subcellularLocation>
        <location evidence="1 7">Membrane</location>
        <topology evidence="1 7">Multi-pass membrane protein</topology>
    </subcellularLocation>
</comment>
<comment type="similarity">
    <text evidence="2 7">Belongs to the major facilitator superfamily. Proton-dependent oligopeptide transporter (POT/PTR) (TC 2.A.17) family.</text>
</comment>
<feature type="transmembrane region" description="Helical" evidence="9">
    <location>
        <begin position="150"/>
        <end position="171"/>
    </location>
</feature>
<evidence type="ECO:0000256" key="2">
    <source>
        <dbReference type="ARBA" id="ARBA00005982"/>
    </source>
</evidence>
<dbReference type="GO" id="GO:0022857">
    <property type="term" value="F:transmembrane transporter activity"/>
    <property type="evidence" value="ECO:0007669"/>
    <property type="project" value="InterPro"/>
</dbReference>
<proteinExistence type="inferred from homology"/>
<dbReference type="STRING" id="283909.R7UDG9"/>
<keyword evidence="4" id="KW-0571">Peptide transport</keyword>
<evidence type="ECO:0000256" key="7">
    <source>
        <dbReference type="RuleBase" id="RU003755"/>
    </source>
</evidence>
<feature type="transmembrane region" description="Helical" evidence="9">
    <location>
        <begin position="12"/>
        <end position="31"/>
    </location>
</feature>
<evidence type="ECO:0000256" key="4">
    <source>
        <dbReference type="ARBA" id="ARBA00022856"/>
    </source>
</evidence>